<evidence type="ECO:0000313" key="1">
    <source>
        <dbReference type="EMBL" id="CAF1531641.1"/>
    </source>
</evidence>
<reference evidence="2" key="1">
    <citation type="submission" date="2021-02" db="EMBL/GenBank/DDBJ databases">
        <authorList>
            <person name="Nowell W R."/>
        </authorList>
    </citation>
    <scope>NUCLEOTIDE SEQUENCE</scope>
</reference>
<accession>A0A8S2U2Z6</accession>
<dbReference type="EMBL" id="CAJOBA010059819">
    <property type="protein sequence ID" value="CAF4318824.1"/>
    <property type="molecule type" value="Genomic_DNA"/>
</dbReference>
<evidence type="ECO:0000313" key="3">
    <source>
        <dbReference type="Proteomes" id="UP000682733"/>
    </source>
</evidence>
<dbReference type="AlphaFoldDB" id="A0A8S2U2Z6"/>
<proteinExistence type="predicted"/>
<gene>
    <name evidence="1" type="ORF">OVA965_LOCUS38285</name>
    <name evidence="2" type="ORF">TMI583_LOCUS39464</name>
</gene>
<dbReference type="EMBL" id="CAJNOK010037567">
    <property type="protein sequence ID" value="CAF1531641.1"/>
    <property type="molecule type" value="Genomic_DNA"/>
</dbReference>
<name>A0A8S2U2Z6_9BILA</name>
<organism evidence="2 3">
    <name type="scientific">Didymodactylos carnosus</name>
    <dbReference type="NCBI Taxonomy" id="1234261"/>
    <lineage>
        <taxon>Eukaryota</taxon>
        <taxon>Metazoa</taxon>
        <taxon>Spiralia</taxon>
        <taxon>Gnathifera</taxon>
        <taxon>Rotifera</taxon>
        <taxon>Eurotatoria</taxon>
        <taxon>Bdelloidea</taxon>
        <taxon>Philodinida</taxon>
        <taxon>Philodinidae</taxon>
        <taxon>Didymodactylos</taxon>
    </lineage>
</organism>
<comment type="caution">
    <text evidence="2">The sequence shown here is derived from an EMBL/GenBank/DDBJ whole genome shotgun (WGS) entry which is preliminary data.</text>
</comment>
<protein>
    <submittedName>
        <fullName evidence="2">Uncharacterized protein</fullName>
    </submittedName>
</protein>
<dbReference type="Proteomes" id="UP000682733">
    <property type="component" value="Unassembled WGS sequence"/>
</dbReference>
<dbReference type="Proteomes" id="UP000677228">
    <property type="component" value="Unassembled WGS sequence"/>
</dbReference>
<sequence>MKQLEGIANNQQCDEILINIQHMLELATSKYAIDEWKQIMIKVLKHCFKNENILLINNKQLNDLKETVKSSPMFSKKLWKTQMLPCYDTCGEDGQQEEKLPTKGSPLNGDTNTYADLFSKLESSDPLLNENVLTDLRTILENEQLPSTISMKKYISALKYVFKNVEKFSLNSNIDKWLNLVRKNRKKLFVDQQCDQLLMTLIFLKLNLTDHSLTTINYLIKSRKRSECVEGLRLLGKILDYNDSQYVCKTMGDELFKMIVNVAYNERFNTDDVKKALKYCQNYS</sequence>
<evidence type="ECO:0000313" key="2">
    <source>
        <dbReference type="EMBL" id="CAF4318824.1"/>
    </source>
</evidence>